<organism evidence="1">
    <name type="scientific">hydrothermal vent metagenome</name>
    <dbReference type="NCBI Taxonomy" id="652676"/>
    <lineage>
        <taxon>unclassified sequences</taxon>
        <taxon>metagenomes</taxon>
        <taxon>ecological metagenomes</taxon>
    </lineage>
</organism>
<dbReference type="EMBL" id="UOFR01000029">
    <property type="protein sequence ID" value="VAW94621.1"/>
    <property type="molecule type" value="Genomic_DNA"/>
</dbReference>
<sequence length="395" mass="44427">MRHPSYILVCLVSLFAYVQQVSAAVLPDERADLMQHSYDGGELEVSGPAILIRKNIGSSTSVFYNMYTDNITSASIDVQISGSAYEESRTEQTLGVDFLSGKTTLNFSITDSTENDYEASTISLGVSQDFFGDLSTLTMGFARGNDDISARVGNDPLEFEARSSVIRYNYRLGFTQILTKNATISVGFETITDEATSAPGSTTTLNNPYRQYSYRVDGSPDVRGFAFELYPSTRTSNAMSLRGNYFLPWKGAIHYEYRMFQDSWGIRANNIGVTYVQPISHFVLELRYRVYSQTQADFYQDLFDREGQFTFMARDKELSTYSSTAIGFGVSYEFAKNGWGWIDKGSLNFSYDLISFEYDNFRDATENVNDGIAAGTESFYAFDAKVMQIFASIWY</sequence>
<protein>
    <recommendedName>
        <fullName evidence="2">DUF3570 domain-containing protein</fullName>
    </recommendedName>
</protein>
<dbReference type="InterPro" id="IPR021953">
    <property type="entry name" value="DUF3570"/>
</dbReference>
<dbReference type="AlphaFoldDB" id="A0A3B0ZSE8"/>
<name>A0A3B0ZSE8_9ZZZZ</name>
<proteinExistence type="predicted"/>
<reference evidence="1" key="1">
    <citation type="submission" date="2018-06" db="EMBL/GenBank/DDBJ databases">
        <authorList>
            <person name="Zhirakovskaya E."/>
        </authorList>
    </citation>
    <scope>NUCLEOTIDE SEQUENCE</scope>
</reference>
<evidence type="ECO:0008006" key="2">
    <source>
        <dbReference type="Google" id="ProtNLM"/>
    </source>
</evidence>
<dbReference type="Pfam" id="PF12094">
    <property type="entry name" value="DUF3570"/>
    <property type="match status" value="1"/>
</dbReference>
<accession>A0A3B0ZSE8</accession>
<evidence type="ECO:0000313" key="1">
    <source>
        <dbReference type="EMBL" id="VAW94621.1"/>
    </source>
</evidence>
<gene>
    <name evidence="1" type="ORF">MNBD_GAMMA21-2988</name>
</gene>